<evidence type="ECO:0000313" key="2">
    <source>
        <dbReference type="EMBL" id="WAW15717.1"/>
    </source>
</evidence>
<feature type="transmembrane region" description="Helical" evidence="1">
    <location>
        <begin position="56"/>
        <end position="74"/>
    </location>
</feature>
<dbReference type="EMBL" id="CP114052">
    <property type="protein sequence ID" value="WAW15717.1"/>
    <property type="molecule type" value="Genomic_DNA"/>
</dbReference>
<dbReference type="InterPro" id="IPR024399">
    <property type="entry name" value="DUF2628"/>
</dbReference>
<keyword evidence="3" id="KW-1185">Reference proteome</keyword>
<proteinExistence type="predicted"/>
<dbReference type="Proteomes" id="UP001164187">
    <property type="component" value="Chromosome"/>
</dbReference>
<sequence length="154" mass="18240">MKLESYRKEIEIKDLFEKNTDYYYEKYKKYKEIGKYPSLNLYALILTPFWCIYRKMIWTGAGIIGIQLILLMLAKIFMTPMWIGIFVLSLGINLYFGYFGNCIYFKNLDKLVKQGNNIEVKYRHKFINDKAGVDMHITICWVIVTVLMTLLALS</sequence>
<reference evidence="2" key="1">
    <citation type="submission" date="2022-12" db="EMBL/GenBank/DDBJ databases">
        <title>Peptostreptococcus.</title>
        <authorList>
            <person name="Lee S.H."/>
        </authorList>
    </citation>
    <scope>NUCLEOTIDE SEQUENCE</scope>
    <source>
        <strain evidence="2">CBA3647</strain>
    </source>
</reference>
<evidence type="ECO:0000313" key="3">
    <source>
        <dbReference type="Proteomes" id="UP001164187"/>
    </source>
</evidence>
<gene>
    <name evidence="2" type="ORF">O0R46_04505</name>
</gene>
<dbReference type="Pfam" id="PF10947">
    <property type="entry name" value="DUF2628"/>
    <property type="match status" value="1"/>
</dbReference>
<feature type="transmembrane region" description="Helical" evidence="1">
    <location>
        <begin position="135"/>
        <end position="153"/>
    </location>
</feature>
<keyword evidence="1" id="KW-0472">Membrane</keyword>
<evidence type="ECO:0000256" key="1">
    <source>
        <dbReference type="SAM" id="Phobius"/>
    </source>
</evidence>
<dbReference type="RefSeq" id="WP_269312395.1">
    <property type="nucleotide sequence ID" value="NZ_CP114052.1"/>
</dbReference>
<feature type="transmembrane region" description="Helical" evidence="1">
    <location>
        <begin position="81"/>
        <end position="100"/>
    </location>
</feature>
<accession>A0ABY7JQS9</accession>
<keyword evidence="1" id="KW-1133">Transmembrane helix</keyword>
<keyword evidence="1" id="KW-0812">Transmembrane</keyword>
<organism evidence="2 3">
    <name type="scientific">Peptostreptococcus equinus</name>
    <dbReference type="NCBI Taxonomy" id="3003601"/>
    <lineage>
        <taxon>Bacteria</taxon>
        <taxon>Bacillati</taxon>
        <taxon>Bacillota</taxon>
        <taxon>Clostridia</taxon>
        <taxon>Peptostreptococcales</taxon>
        <taxon>Peptostreptococcaceae</taxon>
        <taxon>Peptostreptococcus</taxon>
    </lineage>
</organism>
<protein>
    <submittedName>
        <fullName evidence="2">DUF2628 domain-containing protein</fullName>
    </submittedName>
</protein>
<name>A0ABY7JQS9_9FIRM</name>